<gene>
    <name evidence="2" type="ORF">EDC63_11526</name>
</gene>
<dbReference type="Proteomes" id="UP000295367">
    <property type="component" value="Unassembled WGS sequence"/>
</dbReference>
<dbReference type="InterPro" id="IPR013216">
    <property type="entry name" value="Methyltransf_11"/>
</dbReference>
<dbReference type="InterPro" id="IPR029063">
    <property type="entry name" value="SAM-dependent_MTases_sf"/>
</dbReference>
<name>A0A4R3XX16_9PROT</name>
<sequence length="178" mass="20179">MKLHLGCGSRYIPGFVHVDAQSAPHVDIVGPVEQLPMGDDSVSLIYASHILEHFDRSEYKSVLKEWFRVLKQGGILRLSVPDFAACAAVYYENGLADGLSGLVGLIVGGQRNDYDYHKMIFDEKFLERALLDIGFQEVRPWDWRATEHAEIDDYSQAYIPHLEKRDGRLMSLNLEAVK</sequence>
<reference evidence="2 3" key="1">
    <citation type="submission" date="2019-03" db="EMBL/GenBank/DDBJ databases">
        <title>Genomic Encyclopedia of Type Strains, Phase IV (KMG-IV): sequencing the most valuable type-strain genomes for metagenomic binning, comparative biology and taxonomic classification.</title>
        <authorList>
            <person name="Goeker M."/>
        </authorList>
    </citation>
    <scope>NUCLEOTIDE SEQUENCE [LARGE SCALE GENOMIC DNA]</scope>
    <source>
        <strain evidence="2 3">DSM 100309</strain>
    </source>
</reference>
<dbReference type="GO" id="GO:0008757">
    <property type="term" value="F:S-adenosylmethionine-dependent methyltransferase activity"/>
    <property type="evidence" value="ECO:0007669"/>
    <property type="project" value="InterPro"/>
</dbReference>
<organism evidence="2 3">
    <name type="scientific">Sulfurirhabdus autotrophica</name>
    <dbReference type="NCBI Taxonomy" id="1706046"/>
    <lineage>
        <taxon>Bacteria</taxon>
        <taxon>Pseudomonadati</taxon>
        <taxon>Pseudomonadota</taxon>
        <taxon>Betaproteobacteria</taxon>
        <taxon>Nitrosomonadales</taxon>
        <taxon>Sulfuricellaceae</taxon>
        <taxon>Sulfurirhabdus</taxon>
    </lineage>
</organism>
<dbReference type="GO" id="GO:0032259">
    <property type="term" value="P:methylation"/>
    <property type="evidence" value="ECO:0007669"/>
    <property type="project" value="UniProtKB-KW"/>
</dbReference>
<feature type="domain" description="Methyltransferase type 11" evidence="1">
    <location>
        <begin position="18"/>
        <end position="76"/>
    </location>
</feature>
<dbReference type="Pfam" id="PF08241">
    <property type="entry name" value="Methyltransf_11"/>
    <property type="match status" value="1"/>
</dbReference>
<evidence type="ECO:0000313" key="2">
    <source>
        <dbReference type="EMBL" id="TCV83401.1"/>
    </source>
</evidence>
<keyword evidence="3" id="KW-1185">Reference proteome</keyword>
<keyword evidence="2" id="KW-0808">Transferase</keyword>
<comment type="caution">
    <text evidence="2">The sequence shown here is derived from an EMBL/GenBank/DDBJ whole genome shotgun (WGS) entry which is preliminary data.</text>
</comment>
<accession>A0A4R3XX16</accession>
<dbReference type="SUPFAM" id="SSF53335">
    <property type="entry name" value="S-adenosyl-L-methionine-dependent methyltransferases"/>
    <property type="match status" value="1"/>
</dbReference>
<evidence type="ECO:0000259" key="1">
    <source>
        <dbReference type="Pfam" id="PF08241"/>
    </source>
</evidence>
<dbReference type="AlphaFoldDB" id="A0A4R3XX16"/>
<dbReference type="RefSeq" id="WP_223248363.1">
    <property type="nucleotide sequence ID" value="NZ_BHVT01000069.1"/>
</dbReference>
<keyword evidence="2" id="KW-0489">Methyltransferase</keyword>
<protein>
    <submittedName>
        <fullName evidence="2">Putative SAM-dependent methyltransferase</fullName>
    </submittedName>
</protein>
<proteinExistence type="predicted"/>
<evidence type="ECO:0000313" key="3">
    <source>
        <dbReference type="Proteomes" id="UP000295367"/>
    </source>
</evidence>
<dbReference type="Gene3D" id="3.40.50.150">
    <property type="entry name" value="Vaccinia Virus protein VP39"/>
    <property type="match status" value="1"/>
</dbReference>
<dbReference type="EMBL" id="SMCO01000015">
    <property type="protein sequence ID" value="TCV83401.1"/>
    <property type="molecule type" value="Genomic_DNA"/>
</dbReference>